<protein>
    <submittedName>
        <fullName evidence="2">Uncharacterized protein</fullName>
    </submittedName>
</protein>
<evidence type="ECO:0000313" key="2">
    <source>
        <dbReference type="WBParaSite" id="ES5_v2.g30183.t1"/>
    </source>
</evidence>
<dbReference type="Proteomes" id="UP000887579">
    <property type="component" value="Unplaced"/>
</dbReference>
<organism evidence="1 2">
    <name type="scientific">Panagrolaimus sp. ES5</name>
    <dbReference type="NCBI Taxonomy" id="591445"/>
    <lineage>
        <taxon>Eukaryota</taxon>
        <taxon>Metazoa</taxon>
        <taxon>Ecdysozoa</taxon>
        <taxon>Nematoda</taxon>
        <taxon>Chromadorea</taxon>
        <taxon>Rhabditida</taxon>
        <taxon>Tylenchina</taxon>
        <taxon>Panagrolaimomorpha</taxon>
        <taxon>Panagrolaimoidea</taxon>
        <taxon>Panagrolaimidae</taxon>
        <taxon>Panagrolaimus</taxon>
    </lineage>
</organism>
<name>A0AC34GKM9_9BILA</name>
<accession>A0AC34GKM9</accession>
<evidence type="ECO:0000313" key="1">
    <source>
        <dbReference type="Proteomes" id="UP000887579"/>
    </source>
</evidence>
<sequence length="129" mass="14618">MPITHGIEYIRMFGDLDLFPPKTYSEVQDAIGKVKRVLEFYEEQTTLTSTDDQGLCLSPIPSIVSMSGSEFFDSPLLSPHSISSTSLFHGGIESPNNERYNNESSFRADSNPRQAFSFNYFFKQIYKIA</sequence>
<reference evidence="2" key="1">
    <citation type="submission" date="2022-11" db="UniProtKB">
        <authorList>
            <consortium name="WormBaseParasite"/>
        </authorList>
    </citation>
    <scope>IDENTIFICATION</scope>
</reference>
<proteinExistence type="predicted"/>
<dbReference type="WBParaSite" id="ES5_v2.g30183.t1">
    <property type="protein sequence ID" value="ES5_v2.g30183.t1"/>
    <property type="gene ID" value="ES5_v2.g30183"/>
</dbReference>